<dbReference type="EMBL" id="JARCJK010000008">
    <property type="protein sequence ID" value="MDE4167115.1"/>
    <property type="molecule type" value="Genomic_DNA"/>
</dbReference>
<proteinExistence type="predicted"/>
<dbReference type="Pfam" id="PF06996">
    <property type="entry name" value="T6SS_TssG"/>
    <property type="match status" value="1"/>
</dbReference>
<dbReference type="InterPro" id="IPR010732">
    <property type="entry name" value="T6SS_TssG-like"/>
</dbReference>
<comment type="caution">
    <text evidence="1">The sequence shown here is derived from an EMBL/GenBank/DDBJ whole genome shotgun (WGS) entry which is preliminary data.</text>
</comment>
<dbReference type="AlphaFoldDB" id="A0ABD4XCQ2"/>
<dbReference type="NCBIfam" id="TIGR03347">
    <property type="entry name" value="VI_chp_1"/>
    <property type="match status" value="1"/>
</dbReference>
<organism evidence="1 2">
    <name type="scientific">Phaeobacter gallaeciensis</name>
    <dbReference type="NCBI Taxonomy" id="60890"/>
    <lineage>
        <taxon>Bacteria</taxon>
        <taxon>Pseudomonadati</taxon>
        <taxon>Pseudomonadota</taxon>
        <taxon>Alphaproteobacteria</taxon>
        <taxon>Rhodobacterales</taxon>
        <taxon>Roseobacteraceae</taxon>
        <taxon>Phaeobacter</taxon>
    </lineage>
</organism>
<protein>
    <submittedName>
        <fullName evidence="1">Type VI secretion system baseplate subunit TssG</fullName>
    </submittedName>
</protein>
<dbReference type="PANTHER" id="PTHR35564">
    <property type="match status" value="1"/>
</dbReference>
<gene>
    <name evidence="1" type="primary">tssG</name>
    <name evidence="1" type="ORF">PXK24_15580</name>
</gene>
<dbReference type="RefSeq" id="WP_274830723.1">
    <property type="nucleotide sequence ID" value="NZ_JARCJF010000008.1"/>
</dbReference>
<dbReference type="PANTHER" id="PTHR35564:SF4">
    <property type="entry name" value="CYTOPLASMIC PROTEIN"/>
    <property type="match status" value="1"/>
</dbReference>
<evidence type="ECO:0000313" key="1">
    <source>
        <dbReference type="EMBL" id="MDE4167115.1"/>
    </source>
</evidence>
<name>A0ABD4XCQ2_9RHOB</name>
<evidence type="ECO:0000313" key="2">
    <source>
        <dbReference type="Proteomes" id="UP001218364"/>
    </source>
</evidence>
<sequence length="351" mass="38812">MATGKGPRPDDLSLYGQLAASPEEHHVFQALRLLEAHFAEAPRLGESRRPREDRLRLGQEAELAFPPSTIAGFTPPEGDRPARLTNRFFGLFGPQGPLPLHLTEYARDRKRNHRDPTMVAFADMLTHRMLSLLYRAWTQGQPAVSFDRADDPMAKRIAAFTGYSGKGLPDRDAMPDLAKLHFSGHLSQGAKHPEGLVSILSAFLEVPVHLEEYVGSWLQLEPDDRWQLGSGALGRSTSLGDKVWSRTAKFRLRIGPLSLADYNRLLPGGRALSRLRSIVRSYVGDVLDWDVNLVLAGDEVPRASLGGSTRLGHTSWIRSRPDPDKDQPDAGDLYLYPGVAAGSQERVEGVM</sequence>
<reference evidence="1 2" key="1">
    <citation type="submission" date="2023-02" db="EMBL/GenBank/DDBJ databases">
        <title>Population genomics of bacteria associated with diatom.</title>
        <authorList>
            <person name="Xie J."/>
            <person name="Wang H."/>
        </authorList>
    </citation>
    <scope>NUCLEOTIDE SEQUENCE [LARGE SCALE GENOMIC DNA]</scope>
    <source>
        <strain evidence="1 2">PT47_8</strain>
    </source>
</reference>
<dbReference type="Proteomes" id="UP001218364">
    <property type="component" value="Unassembled WGS sequence"/>
</dbReference>
<accession>A0ABD4XCQ2</accession>